<feature type="signal peptide" evidence="6">
    <location>
        <begin position="1"/>
        <end position="29"/>
    </location>
</feature>
<name>A0A1L9RUR6_ASPWE</name>
<keyword evidence="3" id="KW-0812">Transmembrane</keyword>
<dbReference type="OrthoDB" id="3900342at2759"/>
<protein>
    <recommendedName>
        <fullName evidence="9">Amino acid permease/ SLC12A domain-containing protein</fullName>
    </recommendedName>
</protein>
<dbReference type="GO" id="GO:0022857">
    <property type="term" value="F:transmembrane transporter activity"/>
    <property type="evidence" value="ECO:0007669"/>
    <property type="project" value="UniProtKB-ARBA"/>
</dbReference>
<evidence type="ECO:0000313" key="7">
    <source>
        <dbReference type="EMBL" id="OJJ38607.1"/>
    </source>
</evidence>
<dbReference type="STRING" id="1073089.A0A1L9RUR6"/>
<evidence type="ECO:0000256" key="1">
    <source>
        <dbReference type="ARBA" id="ARBA00004141"/>
    </source>
</evidence>
<evidence type="ECO:0008006" key="9">
    <source>
        <dbReference type="Google" id="ProtNLM"/>
    </source>
</evidence>
<sequence>MGSPGGGLGLTFLVLVIALFCSISTTVVASQATWAFARDNAILFASLWSRMDKRLSVPVWSLVLLTIV</sequence>
<reference evidence="8" key="1">
    <citation type="journal article" date="2017" name="Genome Biol.">
        <title>Comparative genomics reveals high biological diversity and specific adaptations in the industrially and medically important fungal genus Aspergillus.</title>
        <authorList>
            <person name="de Vries R.P."/>
            <person name="Riley R."/>
            <person name="Wiebenga A."/>
            <person name="Aguilar-Osorio G."/>
            <person name="Amillis S."/>
            <person name="Uchima C.A."/>
            <person name="Anderluh G."/>
            <person name="Asadollahi M."/>
            <person name="Askin M."/>
            <person name="Barry K."/>
            <person name="Battaglia E."/>
            <person name="Bayram O."/>
            <person name="Benocci T."/>
            <person name="Braus-Stromeyer S.A."/>
            <person name="Caldana C."/>
            <person name="Canovas D."/>
            <person name="Cerqueira G.C."/>
            <person name="Chen F."/>
            <person name="Chen W."/>
            <person name="Choi C."/>
            <person name="Clum A."/>
            <person name="Dos Santos R.A."/>
            <person name="Damasio A.R."/>
            <person name="Diallinas G."/>
            <person name="Emri T."/>
            <person name="Fekete E."/>
            <person name="Flipphi M."/>
            <person name="Freyberg S."/>
            <person name="Gallo A."/>
            <person name="Gournas C."/>
            <person name="Habgood R."/>
            <person name="Hainaut M."/>
            <person name="Harispe M.L."/>
            <person name="Henrissat B."/>
            <person name="Hilden K.S."/>
            <person name="Hope R."/>
            <person name="Hossain A."/>
            <person name="Karabika E."/>
            <person name="Karaffa L."/>
            <person name="Karanyi Z."/>
            <person name="Krasevec N."/>
            <person name="Kuo A."/>
            <person name="Kusch H."/>
            <person name="LaButti K."/>
            <person name="Lagendijk E.L."/>
            <person name="Lapidus A."/>
            <person name="Levasseur A."/>
            <person name="Lindquist E."/>
            <person name="Lipzen A."/>
            <person name="Logrieco A.F."/>
            <person name="MacCabe A."/>
            <person name="Maekelae M.R."/>
            <person name="Malavazi I."/>
            <person name="Melin P."/>
            <person name="Meyer V."/>
            <person name="Mielnichuk N."/>
            <person name="Miskei M."/>
            <person name="Molnar A.P."/>
            <person name="Mule G."/>
            <person name="Ngan C.Y."/>
            <person name="Orejas M."/>
            <person name="Orosz E."/>
            <person name="Ouedraogo J.P."/>
            <person name="Overkamp K.M."/>
            <person name="Park H.-S."/>
            <person name="Perrone G."/>
            <person name="Piumi F."/>
            <person name="Punt P.J."/>
            <person name="Ram A.F."/>
            <person name="Ramon A."/>
            <person name="Rauscher S."/>
            <person name="Record E."/>
            <person name="Riano-Pachon D.M."/>
            <person name="Robert V."/>
            <person name="Roehrig J."/>
            <person name="Ruller R."/>
            <person name="Salamov A."/>
            <person name="Salih N.S."/>
            <person name="Samson R.A."/>
            <person name="Sandor E."/>
            <person name="Sanguinetti M."/>
            <person name="Schuetze T."/>
            <person name="Sepcic K."/>
            <person name="Shelest E."/>
            <person name="Sherlock G."/>
            <person name="Sophianopoulou V."/>
            <person name="Squina F.M."/>
            <person name="Sun H."/>
            <person name="Susca A."/>
            <person name="Todd R.B."/>
            <person name="Tsang A."/>
            <person name="Unkles S.E."/>
            <person name="van de Wiele N."/>
            <person name="van Rossen-Uffink D."/>
            <person name="Oliveira J.V."/>
            <person name="Vesth T.C."/>
            <person name="Visser J."/>
            <person name="Yu J.-H."/>
            <person name="Zhou M."/>
            <person name="Andersen M.R."/>
            <person name="Archer D.B."/>
            <person name="Baker S.E."/>
            <person name="Benoit I."/>
            <person name="Brakhage A.A."/>
            <person name="Braus G.H."/>
            <person name="Fischer R."/>
            <person name="Frisvad J.C."/>
            <person name="Goldman G.H."/>
            <person name="Houbraken J."/>
            <person name="Oakley B."/>
            <person name="Pocsi I."/>
            <person name="Scazzocchio C."/>
            <person name="Seiboth B."/>
            <person name="vanKuyk P.A."/>
            <person name="Wortman J."/>
            <person name="Dyer P.S."/>
            <person name="Grigoriev I.V."/>
        </authorList>
    </citation>
    <scope>NUCLEOTIDE SEQUENCE [LARGE SCALE GENOMIC DNA]</scope>
    <source>
        <strain evidence="8">DTO 134E9</strain>
    </source>
</reference>
<comment type="subcellular location">
    <subcellularLocation>
        <location evidence="1">Membrane</location>
        <topology evidence="1">Multi-pass membrane protein</topology>
    </subcellularLocation>
</comment>
<accession>A0A1L9RUR6</accession>
<gene>
    <name evidence="7" type="ORF">ASPWEDRAFT_36296</name>
</gene>
<keyword evidence="5" id="KW-0472">Membrane</keyword>
<evidence type="ECO:0000256" key="5">
    <source>
        <dbReference type="ARBA" id="ARBA00023136"/>
    </source>
</evidence>
<keyword evidence="8" id="KW-1185">Reference proteome</keyword>
<proteinExistence type="predicted"/>
<feature type="chain" id="PRO_5013199864" description="Amino acid permease/ SLC12A domain-containing protein" evidence="6">
    <location>
        <begin position="30"/>
        <end position="68"/>
    </location>
</feature>
<keyword evidence="4" id="KW-1133">Transmembrane helix</keyword>
<dbReference type="GeneID" id="63750269"/>
<evidence type="ECO:0000313" key="8">
    <source>
        <dbReference type="Proteomes" id="UP000184383"/>
    </source>
</evidence>
<dbReference type="Proteomes" id="UP000184383">
    <property type="component" value="Unassembled WGS sequence"/>
</dbReference>
<dbReference type="PANTHER" id="PTHR45649">
    <property type="entry name" value="AMINO-ACID PERMEASE BAT1"/>
    <property type="match status" value="1"/>
</dbReference>
<dbReference type="PANTHER" id="PTHR45649:SF28">
    <property type="entry name" value="TRANSPORTER, PUTATIVE (EUROFUNG)-RELATED"/>
    <property type="match status" value="1"/>
</dbReference>
<keyword evidence="2" id="KW-0813">Transport</keyword>
<evidence type="ECO:0000256" key="4">
    <source>
        <dbReference type="ARBA" id="ARBA00022989"/>
    </source>
</evidence>
<evidence type="ECO:0000256" key="3">
    <source>
        <dbReference type="ARBA" id="ARBA00022692"/>
    </source>
</evidence>
<organism evidence="7 8">
    <name type="scientific">Aspergillus wentii DTO 134E9</name>
    <dbReference type="NCBI Taxonomy" id="1073089"/>
    <lineage>
        <taxon>Eukaryota</taxon>
        <taxon>Fungi</taxon>
        <taxon>Dikarya</taxon>
        <taxon>Ascomycota</taxon>
        <taxon>Pezizomycotina</taxon>
        <taxon>Eurotiomycetes</taxon>
        <taxon>Eurotiomycetidae</taxon>
        <taxon>Eurotiales</taxon>
        <taxon>Aspergillaceae</taxon>
        <taxon>Aspergillus</taxon>
        <taxon>Aspergillus subgen. Cremei</taxon>
    </lineage>
</organism>
<dbReference type="AlphaFoldDB" id="A0A1L9RUR6"/>
<dbReference type="GO" id="GO:0016020">
    <property type="term" value="C:membrane"/>
    <property type="evidence" value="ECO:0007669"/>
    <property type="project" value="UniProtKB-SubCell"/>
</dbReference>
<dbReference type="VEuPathDB" id="FungiDB:ASPWEDRAFT_36296"/>
<dbReference type="RefSeq" id="XP_040692283.1">
    <property type="nucleotide sequence ID" value="XM_040834421.1"/>
</dbReference>
<evidence type="ECO:0000256" key="2">
    <source>
        <dbReference type="ARBA" id="ARBA00022448"/>
    </source>
</evidence>
<dbReference type="EMBL" id="KV878210">
    <property type="protein sequence ID" value="OJJ38607.1"/>
    <property type="molecule type" value="Genomic_DNA"/>
</dbReference>
<keyword evidence="6" id="KW-0732">Signal</keyword>
<evidence type="ECO:0000256" key="6">
    <source>
        <dbReference type="SAM" id="SignalP"/>
    </source>
</evidence>